<dbReference type="RefSeq" id="WP_196122077.1">
    <property type="nucleotide sequence ID" value="NZ_JADMCD010000002.1"/>
</dbReference>
<dbReference type="Proteomes" id="UP000626180">
    <property type="component" value="Unassembled WGS sequence"/>
</dbReference>
<keyword evidence="3" id="KW-1185">Reference proteome</keyword>
<sequence>MRGIERAFNKTQAQRDVILTSVYESNASSLVRMEIRNTKRELDKVKSQIVEADKKLAALQSENEDRRKQLAEMEAQKVKALEAKKSADLKALVAKYQVKPVVAPTAPAEEKDPSVVALEAALAKMFPKRK</sequence>
<reference evidence="2 3" key="1">
    <citation type="submission" date="2020-10" db="EMBL/GenBank/DDBJ databases">
        <title>Genome sequences of Pseudomonas isolates.</title>
        <authorList>
            <person name="Wessels L."/>
            <person name="Reich F."/>
            <person name="Hammerl J."/>
        </authorList>
    </citation>
    <scope>NUCLEOTIDE SEQUENCE [LARGE SCALE GENOMIC DNA]</scope>
    <source>
        <strain evidence="2 3">20-MO00624-0</strain>
    </source>
</reference>
<proteinExistence type="predicted"/>
<comment type="caution">
    <text evidence="2">The sequence shown here is derived from an EMBL/GenBank/DDBJ whole genome shotgun (WGS) entry which is preliminary data.</text>
</comment>
<evidence type="ECO:0000313" key="2">
    <source>
        <dbReference type="EMBL" id="MBF8640117.1"/>
    </source>
</evidence>
<evidence type="ECO:0000313" key="3">
    <source>
        <dbReference type="Proteomes" id="UP000626180"/>
    </source>
</evidence>
<protein>
    <submittedName>
        <fullName evidence="2">Uncharacterized protein</fullName>
    </submittedName>
</protein>
<name>A0ABS0FIE7_PSELU</name>
<dbReference type="EMBL" id="JADMCD010000002">
    <property type="protein sequence ID" value="MBF8640117.1"/>
    <property type="molecule type" value="Genomic_DNA"/>
</dbReference>
<gene>
    <name evidence="2" type="ORF">IRZ65_05440</name>
</gene>
<accession>A0ABS0FIE7</accession>
<feature type="coiled-coil region" evidence="1">
    <location>
        <begin position="35"/>
        <end position="90"/>
    </location>
</feature>
<evidence type="ECO:0000256" key="1">
    <source>
        <dbReference type="SAM" id="Coils"/>
    </source>
</evidence>
<keyword evidence="1" id="KW-0175">Coiled coil</keyword>
<organism evidence="2 3">
    <name type="scientific">Pseudomonas luteola</name>
    <dbReference type="NCBI Taxonomy" id="47886"/>
    <lineage>
        <taxon>Bacteria</taxon>
        <taxon>Pseudomonadati</taxon>
        <taxon>Pseudomonadota</taxon>
        <taxon>Gammaproteobacteria</taxon>
        <taxon>Pseudomonadales</taxon>
        <taxon>Pseudomonadaceae</taxon>
        <taxon>Pseudomonas</taxon>
    </lineage>
</organism>